<proteinExistence type="predicted"/>
<comment type="caution">
    <text evidence="2">The sequence shown here is derived from an EMBL/GenBank/DDBJ whole genome shotgun (WGS) entry which is preliminary data.</text>
</comment>
<keyword evidence="1" id="KW-0732">Signal</keyword>
<gene>
    <name evidence="2" type="ORF">PGTUg99_020072</name>
</gene>
<evidence type="ECO:0000313" key="2">
    <source>
        <dbReference type="EMBL" id="KAA1100548.1"/>
    </source>
</evidence>
<feature type="chain" id="PRO_5022931893" description="Secreted protein" evidence="1">
    <location>
        <begin position="23"/>
        <end position="82"/>
    </location>
</feature>
<evidence type="ECO:0000313" key="3">
    <source>
        <dbReference type="Proteomes" id="UP000325313"/>
    </source>
</evidence>
<dbReference type="AlphaFoldDB" id="A0A5B0PJ98"/>
<dbReference type="PROSITE" id="PS51257">
    <property type="entry name" value="PROKAR_LIPOPROTEIN"/>
    <property type="match status" value="1"/>
</dbReference>
<name>A0A5B0PJ98_PUCGR</name>
<sequence length="82" mass="9347">MGLSPRKTWILHFLGLMGGTTSCLFTADDVFRSDFSASHLDALCSQRARMSFLTIFINVSGDFSETAFRFPHRRHEIHEQVP</sequence>
<reference evidence="2 3" key="1">
    <citation type="submission" date="2019-05" db="EMBL/GenBank/DDBJ databases">
        <title>Emergence of the Ug99 lineage of the wheat stem rust pathogen through somatic hybridization.</title>
        <authorList>
            <person name="Li F."/>
            <person name="Upadhyaya N.M."/>
            <person name="Sperschneider J."/>
            <person name="Matny O."/>
            <person name="Nguyen-Phuc H."/>
            <person name="Mago R."/>
            <person name="Raley C."/>
            <person name="Miller M.E."/>
            <person name="Silverstein K.A.T."/>
            <person name="Henningsen E."/>
            <person name="Hirsch C.D."/>
            <person name="Visser B."/>
            <person name="Pretorius Z.A."/>
            <person name="Steffenson B.J."/>
            <person name="Schwessinger B."/>
            <person name="Dodds P.N."/>
            <person name="Figueroa M."/>
        </authorList>
    </citation>
    <scope>NUCLEOTIDE SEQUENCE [LARGE SCALE GENOMIC DNA]</scope>
    <source>
        <strain evidence="2 3">Ug99</strain>
    </source>
</reference>
<dbReference type="Proteomes" id="UP000325313">
    <property type="component" value="Unassembled WGS sequence"/>
</dbReference>
<dbReference type="EMBL" id="VDEP01000340">
    <property type="protein sequence ID" value="KAA1100548.1"/>
    <property type="molecule type" value="Genomic_DNA"/>
</dbReference>
<evidence type="ECO:0000256" key="1">
    <source>
        <dbReference type="SAM" id="SignalP"/>
    </source>
</evidence>
<protein>
    <recommendedName>
        <fullName evidence="4">Secreted protein</fullName>
    </recommendedName>
</protein>
<accession>A0A5B0PJ98</accession>
<feature type="signal peptide" evidence="1">
    <location>
        <begin position="1"/>
        <end position="22"/>
    </location>
</feature>
<organism evidence="2 3">
    <name type="scientific">Puccinia graminis f. sp. tritici</name>
    <dbReference type="NCBI Taxonomy" id="56615"/>
    <lineage>
        <taxon>Eukaryota</taxon>
        <taxon>Fungi</taxon>
        <taxon>Dikarya</taxon>
        <taxon>Basidiomycota</taxon>
        <taxon>Pucciniomycotina</taxon>
        <taxon>Pucciniomycetes</taxon>
        <taxon>Pucciniales</taxon>
        <taxon>Pucciniaceae</taxon>
        <taxon>Puccinia</taxon>
    </lineage>
</organism>
<evidence type="ECO:0008006" key="4">
    <source>
        <dbReference type="Google" id="ProtNLM"/>
    </source>
</evidence>